<dbReference type="EMBL" id="MT143142">
    <property type="protein sequence ID" value="QJA93353.1"/>
    <property type="molecule type" value="Genomic_DNA"/>
</dbReference>
<name>A0A6M3LG05_9ZZZZ</name>
<gene>
    <name evidence="1" type="ORF">MM415B04258_0010</name>
</gene>
<proteinExistence type="predicted"/>
<accession>A0A6M3LG05</accession>
<sequence>MTGYQIDMPYACAGITVTDGIVTDTAPIFRWMIGKRIDFILSWANKKKYKINRLED</sequence>
<evidence type="ECO:0000313" key="1">
    <source>
        <dbReference type="EMBL" id="QJA93353.1"/>
    </source>
</evidence>
<organism evidence="1">
    <name type="scientific">viral metagenome</name>
    <dbReference type="NCBI Taxonomy" id="1070528"/>
    <lineage>
        <taxon>unclassified sequences</taxon>
        <taxon>metagenomes</taxon>
        <taxon>organismal metagenomes</taxon>
    </lineage>
</organism>
<protein>
    <submittedName>
        <fullName evidence="1">Uncharacterized protein</fullName>
    </submittedName>
</protein>
<dbReference type="AlphaFoldDB" id="A0A6M3LG05"/>
<reference evidence="1" key="1">
    <citation type="submission" date="2020-03" db="EMBL/GenBank/DDBJ databases">
        <title>The deep terrestrial virosphere.</title>
        <authorList>
            <person name="Holmfeldt K."/>
            <person name="Nilsson E."/>
            <person name="Simone D."/>
            <person name="Lopez-Fernandez M."/>
            <person name="Wu X."/>
            <person name="de Brujin I."/>
            <person name="Lundin D."/>
            <person name="Andersson A."/>
            <person name="Bertilsson S."/>
            <person name="Dopson M."/>
        </authorList>
    </citation>
    <scope>NUCLEOTIDE SEQUENCE</scope>
    <source>
        <strain evidence="1">MM415B04258</strain>
    </source>
</reference>